<dbReference type="EMBL" id="BQNB010011889">
    <property type="protein sequence ID" value="GJS96474.1"/>
    <property type="molecule type" value="Genomic_DNA"/>
</dbReference>
<evidence type="ECO:0000313" key="1">
    <source>
        <dbReference type="EMBL" id="GJS96474.1"/>
    </source>
</evidence>
<sequence length="207" mass="23115">MTPHHAPNDSVHQQQGIDKGTKITLIDQLNARNDSKDPADKIEYLDDLVKMISKDTTKDMPMKWNFNDDQPFDVSSDEAEANGQDLYARIPAELKVLPTKVDDVTNSIGALKEYVETMEMEVPTELKQIPERLTKFNNSISALTTRVANLEAFKLDIPTDMLALPGSFIDVVSQFEKLKVLDAIPDIMNMVTLCLDKFVDAISSASN</sequence>
<gene>
    <name evidence="1" type="ORF">Tco_0803442</name>
</gene>
<organism evidence="1 2">
    <name type="scientific">Tanacetum coccineum</name>
    <dbReference type="NCBI Taxonomy" id="301880"/>
    <lineage>
        <taxon>Eukaryota</taxon>
        <taxon>Viridiplantae</taxon>
        <taxon>Streptophyta</taxon>
        <taxon>Embryophyta</taxon>
        <taxon>Tracheophyta</taxon>
        <taxon>Spermatophyta</taxon>
        <taxon>Magnoliopsida</taxon>
        <taxon>eudicotyledons</taxon>
        <taxon>Gunneridae</taxon>
        <taxon>Pentapetalae</taxon>
        <taxon>asterids</taxon>
        <taxon>campanulids</taxon>
        <taxon>Asterales</taxon>
        <taxon>Asteraceae</taxon>
        <taxon>Asteroideae</taxon>
        <taxon>Anthemideae</taxon>
        <taxon>Anthemidinae</taxon>
        <taxon>Tanacetum</taxon>
    </lineage>
</organism>
<comment type="caution">
    <text evidence="1">The sequence shown here is derived from an EMBL/GenBank/DDBJ whole genome shotgun (WGS) entry which is preliminary data.</text>
</comment>
<reference evidence="1" key="1">
    <citation type="journal article" date="2022" name="Int. J. Mol. Sci.">
        <title>Draft Genome of Tanacetum Coccineum: Genomic Comparison of Closely Related Tanacetum-Family Plants.</title>
        <authorList>
            <person name="Yamashiro T."/>
            <person name="Shiraishi A."/>
            <person name="Nakayama K."/>
            <person name="Satake H."/>
        </authorList>
    </citation>
    <scope>NUCLEOTIDE SEQUENCE</scope>
</reference>
<proteinExistence type="predicted"/>
<evidence type="ECO:0000313" key="2">
    <source>
        <dbReference type="Proteomes" id="UP001151760"/>
    </source>
</evidence>
<keyword evidence="2" id="KW-1185">Reference proteome</keyword>
<accession>A0ABQ5A1K5</accession>
<name>A0ABQ5A1K5_9ASTR</name>
<protein>
    <submittedName>
        <fullName evidence="1">Uncharacterized protein</fullName>
    </submittedName>
</protein>
<reference evidence="1" key="2">
    <citation type="submission" date="2022-01" db="EMBL/GenBank/DDBJ databases">
        <authorList>
            <person name="Yamashiro T."/>
            <person name="Shiraishi A."/>
            <person name="Satake H."/>
            <person name="Nakayama K."/>
        </authorList>
    </citation>
    <scope>NUCLEOTIDE SEQUENCE</scope>
</reference>
<dbReference type="Proteomes" id="UP001151760">
    <property type="component" value="Unassembled WGS sequence"/>
</dbReference>